<dbReference type="AlphaFoldDB" id="X1RZ68"/>
<dbReference type="InterPro" id="IPR006156">
    <property type="entry name" value="Dihydroneopterin_aldolase"/>
</dbReference>
<dbReference type="Pfam" id="PF02152">
    <property type="entry name" value="FolB"/>
    <property type="match status" value="1"/>
</dbReference>
<dbReference type="EMBL" id="BARW01006083">
    <property type="protein sequence ID" value="GAI86062.1"/>
    <property type="molecule type" value="Genomic_DNA"/>
</dbReference>
<dbReference type="SMART" id="SM00905">
    <property type="entry name" value="FolB"/>
    <property type="match status" value="1"/>
</dbReference>
<dbReference type="NCBIfam" id="TIGR00526">
    <property type="entry name" value="folB_dom"/>
    <property type="match status" value="1"/>
</dbReference>
<feature type="domain" description="Dihydroneopterin aldolase/epimerase" evidence="8">
    <location>
        <begin position="4"/>
        <end position="114"/>
    </location>
</feature>
<organism evidence="9">
    <name type="scientific">marine sediment metagenome</name>
    <dbReference type="NCBI Taxonomy" id="412755"/>
    <lineage>
        <taxon>unclassified sequences</taxon>
        <taxon>metagenomes</taxon>
        <taxon>ecological metagenomes</taxon>
    </lineage>
</organism>
<dbReference type="NCBIfam" id="TIGR00525">
    <property type="entry name" value="folB"/>
    <property type="match status" value="1"/>
</dbReference>
<gene>
    <name evidence="9" type="ORF">S12H4_12741</name>
</gene>
<reference evidence="9" key="1">
    <citation type="journal article" date="2014" name="Front. Microbiol.">
        <title>High frequency of phylogenetically diverse reductive dehalogenase-homologous genes in deep subseafloor sedimentary metagenomes.</title>
        <authorList>
            <person name="Kawai M."/>
            <person name="Futagami T."/>
            <person name="Toyoda A."/>
            <person name="Takaki Y."/>
            <person name="Nishi S."/>
            <person name="Hori S."/>
            <person name="Arai W."/>
            <person name="Tsubouchi T."/>
            <person name="Morono Y."/>
            <person name="Uchiyama I."/>
            <person name="Ito T."/>
            <person name="Fujiyama A."/>
            <person name="Inagaki F."/>
            <person name="Takami H."/>
        </authorList>
    </citation>
    <scope>NUCLEOTIDE SEQUENCE</scope>
    <source>
        <strain evidence="9">Expedition CK06-06</strain>
    </source>
</reference>
<dbReference type="GO" id="GO:0005737">
    <property type="term" value="C:cytoplasm"/>
    <property type="evidence" value="ECO:0007669"/>
    <property type="project" value="TreeGrafter"/>
</dbReference>
<dbReference type="PANTHER" id="PTHR42844:SF1">
    <property type="entry name" value="DIHYDRONEOPTERIN ALDOLASE 1-RELATED"/>
    <property type="match status" value="1"/>
</dbReference>
<sequence>MDIIFIKDLLVRGIIGVSERERANPQDIVINIKLETDISDCGESDDIRESVNYRTVAKEILAHVENTARYTVEALASDIAQICLVFDRVESVTVRVEKPGAVRFSKSVGVEIKRIRNA</sequence>
<dbReference type="InterPro" id="IPR006157">
    <property type="entry name" value="FolB_dom"/>
</dbReference>
<evidence type="ECO:0000256" key="7">
    <source>
        <dbReference type="ARBA" id="ARBA00032903"/>
    </source>
</evidence>
<comment type="caution">
    <text evidence="9">The sequence shown here is derived from an EMBL/GenBank/DDBJ whole genome shotgun (WGS) entry which is preliminary data.</text>
</comment>
<evidence type="ECO:0000256" key="5">
    <source>
        <dbReference type="ARBA" id="ARBA00022909"/>
    </source>
</evidence>
<dbReference type="PANTHER" id="PTHR42844">
    <property type="entry name" value="DIHYDRONEOPTERIN ALDOLASE 1-RELATED"/>
    <property type="match status" value="1"/>
</dbReference>
<keyword evidence="5" id="KW-0289">Folate biosynthesis</keyword>
<dbReference type="GO" id="GO:0004150">
    <property type="term" value="F:dihydroneopterin aldolase activity"/>
    <property type="evidence" value="ECO:0007669"/>
    <property type="project" value="UniProtKB-EC"/>
</dbReference>
<dbReference type="GO" id="GO:0046656">
    <property type="term" value="P:folic acid biosynthetic process"/>
    <property type="evidence" value="ECO:0007669"/>
    <property type="project" value="UniProtKB-KW"/>
</dbReference>
<comment type="similarity">
    <text evidence="3">Belongs to the DHNA family.</text>
</comment>
<name>X1RZ68_9ZZZZ</name>
<proteinExistence type="inferred from homology"/>
<protein>
    <recommendedName>
        <fullName evidence="4">dihydroneopterin aldolase</fullName>
        <ecNumber evidence="4">4.1.2.25</ecNumber>
    </recommendedName>
    <alternativeName>
        <fullName evidence="7">7,8-dihydroneopterin aldolase</fullName>
    </alternativeName>
</protein>
<dbReference type="SUPFAM" id="SSF55620">
    <property type="entry name" value="Tetrahydrobiopterin biosynthesis enzymes-like"/>
    <property type="match status" value="1"/>
</dbReference>
<dbReference type="CDD" id="cd00534">
    <property type="entry name" value="DHNA_DHNTPE"/>
    <property type="match status" value="1"/>
</dbReference>
<comment type="catalytic activity">
    <reaction evidence="1">
        <text>7,8-dihydroneopterin = 6-hydroxymethyl-7,8-dihydropterin + glycolaldehyde</text>
        <dbReference type="Rhea" id="RHEA:10540"/>
        <dbReference type="ChEBI" id="CHEBI:17001"/>
        <dbReference type="ChEBI" id="CHEBI:17071"/>
        <dbReference type="ChEBI" id="CHEBI:44841"/>
        <dbReference type="EC" id="4.1.2.25"/>
    </reaction>
</comment>
<accession>X1RZ68</accession>
<dbReference type="EC" id="4.1.2.25" evidence="4"/>
<dbReference type="Gene3D" id="3.30.1130.10">
    <property type="match status" value="1"/>
</dbReference>
<evidence type="ECO:0000313" key="9">
    <source>
        <dbReference type="EMBL" id="GAI86062.1"/>
    </source>
</evidence>
<evidence type="ECO:0000256" key="4">
    <source>
        <dbReference type="ARBA" id="ARBA00013043"/>
    </source>
</evidence>
<keyword evidence="6" id="KW-0456">Lyase</keyword>
<comment type="pathway">
    <text evidence="2">Cofactor biosynthesis; tetrahydrofolate biosynthesis; 2-amino-4-hydroxy-6-hydroxymethyl-7,8-dihydropteridine diphosphate from 7,8-dihydroneopterin triphosphate: step 3/4.</text>
</comment>
<evidence type="ECO:0000256" key="3">
    <source>
        <dbReference type="ARBA" id="ARBA00005708"/>
    </source>
</evidence>
<evidence type="ECO:0000259" key="8">
    <source>
        <dbReference type="SMART" id="SM00905"/>
    </source>
</evidence>
<dbReference type="InterPro" id="IPR043133">
    <property type="entry name" value="GTP-CH-I_C/QueF"/>
</dbReference>
<evidence type="ECO:0000256" key="6">
    <source>
        <dbReference type="ARBA" id="ARBA00023239"/>
    </source>
</evidence>
<evidence type="ECO:0000256" key="2">
    <source>
        <dbReference type="ARBA" id="ARBA00005013"/>
    </source>
</evidence>
<evidence type="ECO:0000256" key="1">
    <source>
        <dbReference type="ARBA" id="ARBA00001353"/>
    </source>
</evidence>